<protein>
    <submittedName>
        <fullName evidence="2">Uncharacterized protein</fullName>
    </submittedName>
</protein>
<dbReference type="Proteomes" id="UP000813385">
    <property type="component" value="Unassembled WGS sequence"/>
</dbReference>
<feature type="region of interest" description="Disordered" evidence="1">
    <location>
        <begin position="1"/>
        <end position="26"/>
    </location>
</feature>
<keyword evidence="3" id="KW-1185">Reference proteome</keyword>
<sequence>MTSLSSTDGGPQSPSRLTDESPRTRERMNRTTFLEPSLQNSCIHSFGLNYPSGQQQRRSMISPGAWTGDGYAPRRGAVDRTDVQQHLTRLPSALEPPRHHDFVIDLDPDTYGCRARELAVLGSCQPISFGDDLSACRGTCKPGQWCRENHCVAIQIVLDPLNCGSLNPEACNPGSVCINGVCQDLKLGDEASSCEVEKKNSSCRSGHYCWKGECRPVTVGYTNTLIFGTDPHHCGNADQNFCYEKEVVPMHIATDKSRCRDGEVLVSGVCWGDFRQEHHVSPAQQKHYEQISGQRQQHSGHRGGQKSVNYHTIGYHEKMVVFEHLGRVWEFGEANSYFGRACPFNSICCFGQCLSLTSPWGTHHGADSPLGGCYSCPSGRFCVERTCRPISIDEGGFGGQCGISTYSPNGLCVSDVVCVDLTPGDAGNCGLLGPCPSGSLCILDLLCGGFRCENLEICIENQCRNIVTNPSACGPGLTVCERDLPEWRLCHSKFPWQELSAHNTGCSSDSVDHALRARPNCSSNKPDGAFTRSKRPGGSGRSLSRTYCSSFGSPYRFSNRPVCFFGCSLDRPGVPLGTGSDAAWRPRP</sequence>
<accession>A0A8K0TBI9</accession>
<organism evidence="2 3">
    <name type="scientific">Plectosphaerella cucumerina</name>
    <dbReference type="NCBI Taxonomy" id="40658"/>
    <lineage>
        <taxon>Eukaryota</taxon>
        <taxon>Fungi</taxon>
        <taxon>Dikarya</taxon>
        <taxon>Ascomycota</taxon>
        <taxon>Pezizomycotina</taxon>
        <taxon>Sordariomycetes</taxon>
        <taxon>Hypocreomycetidae</taxon>
        <taxon>Glomerellales</taxon>
        <taxon>Plectosphaerellaceae</taxon>
        <taxon>Plectosphaerella</taxon>
    </lineage>
</organism>
<gene>
    <name evidence="2" type="ORF">B0T11DRAFT_320366</name>
</gene>
<feature type="region of interest" description="Disordered" evidence="1">
    <location>
        <begin position="283"/>
        <end position="305"/>
    </location>
</feature>
<name>A0A8K0TBI9_9PEZI</name>
<evidence type="ECO:0000256" key="1">
    <source>
        <dbReference type="SAM" id="MobiDB-lite"/>
    </source>
</evidence>
<evidence type="ECO:0000313" key="3">
    <source>
        <dbReference type="Proteomes" id="UP000813385"/>
    </source>
</evidence>
<proteinExistence type="predicted"/>
<dbReference type="EMBL" id="JAGPXD010000005">
    <property type="protein sequence ID" value="KAH7353319.1"/>
    <property type="molecule type" value="Genomic_DNA"/>
</dbReference>
<reference evidence="2" key="1">
    <citation type="journal article" date="2021" name="Nat. Commun.">
        <title>Genetic determinants of endophytism in the Arabidopsis root mycobiome.</title>
        <authorList>
            <person name="Mesny F."/>
            <person name="Miyauchi S."/>
            <person name="Thiergart T."/>
            <person name="Pickel B."/>
            <person name="Atanasova L."/>
            <person name="Karlsson M."/>
            <person name="Huettel B."/>
            <person name="Barry K.W."/>
            <person name="Haridas S."/>
            <person name="Chen C."/>
            <person name="Bauer D."/>
            <person name="Andreopoulos W."/>
            <person name="Pangilinan J."/>
            <person name="LaButti K."/>
            <person name="Riley R."/>
            <person name="Lipzen A."/>
            <person name="Clum A."/>
            <person name="Drula E."/>
            <person name="Henrissat B."/>
            <person name="Kohler A."/>
            <person name="Grigoriev I.V."/>
            <person name="Martin F.M."/>
            <person name="Hacquard S."/>
        </authorList>
    </citation>
    <scope>NUCLEOTIDE SEQUENCE</scope>
    <source>
        <strain evidence="2">MPI-CAGE-AT-0016</strain>
    </source>
</reference>
<feature type="region of interest" description="Disordered" evidence="1">
    <location>
        <begin position="519"/>
        <end position="543"/>
    </location>
</feature>
<dbReference type="AlphaFoldDB" id="A0A8K0TBI9"/>
<evidence type="ECO:0000313" key="2">
    <source>
        <dbReference type="EMBL" id="KAH7353319.1"/>
    </source>
</evidence>
<dbReference type="OrthoDB" id="4841078at2759"/>
<feature type="compositionally biased region" description="Basic and acidic residues" evidence="1">
    <location>
        <begin position="17"/>
        <end position="26"/>
    </location>
</feature>
<feature type="compositionally biased region" description="Polar residues" evidence="1">
    <location>
        <begin position="1"/>
        <end position="16"/>
    </location>
</feature>
<comment type="caution">
    <text evidence="2">The sequence shown here is derived from an EMBL/GenBank/DDBJ whole genome shotgun (WGS) entry which is preliminary data.</text>
</comment>